<evidence type="ECO:0000313" key="2">
    <source>
        <dbReference type="Proteomes" id="UP000243217"/>
    </source>
</evidence>
<organism evidence="1 2">
    <name type="scientific">Thraustotheca clavata</name>
    <dbReference type="NCBI Taxonomy" id="74557"/>
    <lineage>
        <taxon>Eukaryota</taxon>
        <taxon>Sar</taxon>
        <taxon>Stramenopiles</taxon>
        <taxon>Oomycota</taxon>
        <taxon>Saprolegniomycetes</taxon>
        <taxon>Saprolegniales</taxon>
        <taxon>Achlyaceae</taxon>
        <taxon>Thraustotheca</taxon>
    </lineage>
</organism>
<name>A0A1V9ZZD5_9STRA</name>
<reference evidence="1 2" key="1">
    <citation type="journal article" date="2014" name="Genome Biol. Evol.">
        <title>The secreted proteins of Achlya hypogyna and Thraustotheca clavata identify the ancestral oomycete secretome and reveal gene acquisitions by horizontal gene transfer.</title>
        <authorList>
            <person name="Misner I."/>
            <person name="Blouin N."/>
            <person name="Leonard G."/>
            <person name="Richards T.A."/>
            <person name="Lane C.E."/>
        </authorList>
    </citation>
    <scope>NUCLEOTIDE SEQUENCE [LARGE SCALE GENOMIC DNA]</scope>
    <source>
        <strain evidence="1 2">ATCC 34112</strain>
    </source>
</reference>
<dbReference type="OrthoDB" id="10583519at2759"/>
<comment type="caution">
    <text evidence="1">The sequence shown here is derived from an EMBL/GenBank/DDBJ whole genome shotgun (WGS) entry which is preliminary data.</text>
</comment>
<dbReference type="AlphaFoldDB" id="A0A1V9ZZD5"/>
<dbReference type="EMBL" id="JNBS01000912">
    <property type="protein sequence ID" value="OQS03403.1"/>
    <property type="molecule type" value="Genomic_DNA"/>
</dbReference>
<gene>
    <name evidence="1" type="ORF">THRCLA_21175</name>
</gene>
<keyword evidence="2" id="KW-1185">Reference proteome</keyword>
<dbReference type="Proteomes" id="UP000243217">
    <property type="component" value="Unassembled WGS sequence"/>
</dbReference>
<protein>
    <submittedName>
        <fullName evidence="1">Uncharacterized protein</fullName>
    </submittedName>
</protein>
<proteinExistence type="predicted"/>
<accession>A0A1V9ZZD5</accession>
<sequence length="130" mass="14761">MDAQYLQALPLEMLEPLDSSQILTEEDLKCLMEGLELFSSADSDEESKISRYMVDHRIPMLGRRKSNQPSYLCGPPMAPTIEIGQRQKIISVKRQEASARRRRIQGRYAGLETKFIPITQLQGPPSQSKP</sequence>
<evidence type="ECO:0000313" key="1">
    <source>
        <dbReference type="EMBL" id="OQS03403.1"/>
    </source>
</evidence>